<dbReference type="Proteomes" id="UP001158576">
    <property type="component" value="Unassembled WGS sequence"/>
</dbReference>
<evidence type="ECO:0000313" key="3">
    <source>
        <dbReference type="Proteomes" id="UP001158576"/>
    </source>
</evidence>
<comment type="caution">
    <text evidence="2">The sequence shown here is derived from an EMBL/GenBank/DDBJ whole genome shotgun (WGS) entry which is preliminary data.</text>
</comment>
<name>A0ABN7TBJ7_OIKDI</name>
<feature type="compositionally biased region" description="Polar residues" evidence="1">
    <location>
        <begin position="442"/>
        <end position="460"/>
    </location>
</feature>
<organism evidence="2 3">
    <name type="scientific">Oikopleura dioica</name>
    <name type="common">Tunicate</name>
    <dbReference type="NCBI Taxonomy" id="34765"/>
    <lineage>
        <taxon>Eukaryota</taxon>
        <taxon>Metazoa</taxon>
        <taxon>Chordata</taxon>
        <taxon>Tunicata</taxon>
        <taxon>Appendicularia</taxon>
        <taxon>Copelata</taxon>
        <taxon>Oikopleuridae</taxon>
        <taxon>Oikopleura</taxon>
    </lineage>
</organism>
<keyword evidence="3" id="KW-1185">Reference proteome</keyword>
<dbReference type="EMBL" id="CAJRAX010000008">
    <property type="protein sequence ID" value="CAG5114421.1"/>
    <property type="molecule type" value="Genomic_DNA"/>
</dbReference>
<gene>
    <name evidence="2" type="ORF">OKIOD_LOCUS17239</name>
</gene>
<feature type="region of interest" description="Disordered" evidence="1">
    <location>
        <begin position="431"/>
        <end position="472"/>
    </location>
</feature>
<proteinExistence type="predicted"/>
<evidence type="ECO:0000256" key="1">
    <source>
        <dbReference type="SAM" id="MobiDB-lite"/>
    </source>
</evidence>
<accession>A0ABN7TBJ7</accession>
<feature type="compositionally biased region" description="Basic and acidic residues" evidence="1">
    <location>
        <begin position="461"/>
        <end position="472"/>
    </location>
</feature>
<reference evidence="2 3" key="1">
    <citation type="submission" date="2021-04" db="EMBL/GenBank/DDBJ databases">
        <authorList>
            <person name="Bliznina A."/>
        </authorList>
    </citation>
    <scope>NUCLEOTIDE SEQUENCE [LARGE SCALE GENOMIC DNA]</scope>
</reference>
<sequence length="472" mass="54676">MEKSRLFPNNISEELNKWAKIKSQDWFREWEDLENQDILNEGFWHFVCLRVIGESKIKTQANYERPSFTDDNWLRRLIKKGLETIFDAMPRSDAFITPEELLDSLKMLKSLHSDWHEICHQKNAWLELKANEDTQWANKKPANVNAWIIDIIGEYASEDSPIPNPTPLTKILSPLLLHLVQKQLIQDSVIGQDGSCKEMPTQWHVDWSELKDSRSLKKWLESAAKKVNPINTTVRVKEVGKGDSHWILWIPYKVVPQIWVFNYGEDSDFIKAKSLLSLAAHPALTPLESEALEKLASKPWTTQNVKECISAFQKPTRNFYASGACLVGVNRPFRTQKIILEIIAKVVRDTKAHSHLRSLEHNLGILSTGWNWANGKRFSPNKTLDNFIDTWMQKREEVTGVTRLRFLREQPEKRERSCEWPMCGKRKRARLGVKHIKDSKNSKNLANQTAQRNAESQTASYRKDSPGHKNVH</sequence>
<evidence type="ECO:0000313" key="2">
    <source>
        <dbReference type="EMBL" id="CAG5114421.1"/>
    </source>
</evidence>
<protein>
    <submittedName>
        <fullName evidence="2">Oidioi.mRNA.OKI2018_I69.chrUn_4.g17236.t1.c ds</fullName>
    </submittedName>
</protein>